<dbReference type="AlphaFoldDB" id="A0A0R1U088"/>
<dbReference type="InterPro" id="IPR012281">
    <property type="entry name" value="Phospholipid_synth_PlsX-like"/>
</dbReference>
<keyword evidence="2 10" id="KW-0963">Cytoplasm</keyword>
<evidence type="ECO:0000313" key="12">
    <source>
        <dbReference type="Proteomes" id="UP000051922"/>
    </source>
</evidence>
<evidence type="ECO:0000256" key="2">
    <source>
        <dbReference type="ARBA" id="ARBA00022490"/>
    </source>
</evidence>
<keyword evidence="12" id="KW-1185">Reference proteome</keyword>
<keyword evidence="3 10" id="KW-0444">Lipid biosynthesis</keyword>
<dbReference type="PANTHER" id="PTHR30100">
    <property type="entry name" value="FATTY ACID/PHOSPHOLIPID SYNTHESIS PROTEIN PLSX"/>
    <property type="match status" value="1"/>
</dbReference>
<reference evidence="11 12" key="1">
    <citation type="journal article" date="2015" name="Genome Announc.">
        <title>Expanding the biotechnology potential of lactobacilli through comparative genomics of 213 strains and associated genera.</title>
        <authorList>
            <person name="Sun Z."/>
            <person name="Harris H.M."/>
            <person name="McCann A."/>
            <person name="Guo C."/>
            <person name="Argimon S."/>
            <person name="Zhang W."/>
            <person name="Yang X."/>
            <person name="Jeffery I.B."/>
            <person name="Cooney J.C."/>
            <person name="Kagawa T.F."/>
            <person name="Liu W."/>
            <person name="Song Y."/>
            <person name="Salvetti E."/>
            <person name="Wrobel A."/>
            <person name="Rasinkangas P."/>
            <person name="Parkhill J."/>
            <person name="Rea M.C."/>
            <person name="O'Sullivan O."/>
            <person name="Ritari J."/>
            <person name="Douillard F.P."/>
            <person name="Paul Ross R."/>
            <person name="Yang R."/>
            <person name="Briner A.E."/>
            <person name="Felis G.E."/>
            <person name="de Vos W.M."/>
            <person name="Barrangou R."/>
            <person name="Klaenhammer T.R."/>
            <person name="Caufield P.W."/>
            <person name="Cui Y."/>
            <person name="Zhang H."/>
            <person name="O'Toole P.W."/>
        </authorList>
    </citation>
    <scope>NUCLEOTIDE SEQUENCE [LARGE SCALE GENOMIC DNA]</scope>
    <source>
        <strain evidence="11 12">DSM 15945</strain>
    </source>
</reference>
<sequence>MKIAVDAMGGDDAPDVVVAGVERARDEDTRLEFLLFGDEQRVRPLIKNDERITLVPTTEEISGNEAPVQAIRRKKDASMVRAARAVKDGEADALLSLGSTGALLAAGLFIVGRIKGIDRPGLMPTLPAATNDHGFVMLDVGANADNRPVHLYQYAVMGNFYAKDVRGIDNPRVGLLNNGTEEHKGDELHQEAHKLLANAAGLNFIGNVEATGLLDGVADVVVTDGFTGNAALKAVEGTAHTLLHALKDTIMNSGVKGKLGGLLLRNEIRGVADKFDASRYGGAVLLGLQAPVVKAHGAADARTVYYTIKQVADMVDKQTIAKFVQYFEEHTMAAPDAE</sequence>
<keyword evidence="5 10" id="KW-0443">Lipid metabolism</keyword>
<dbReference type="PIRSF" id="PIRSF002465">
    <property type="entry name" value="Phsphlp_syn_PlsX"/>
    <property type="match status" value="1"/>
</dbReference>
<dbReference type="GO" id="GO:0008654">
    <property type="term" value="P:phospholipid biosynthetic process"/>
    <property type="evidence" value="ECO:0007669"/>
    <property type="project" value="UniProtKB-KW"/>
</dbReference>
<dbReference type="PATRIC" id="fig|1423783.4.peg.474"/>
<dbReference type="EC" id="2.3.1.274" evidence="8 10"/>
<evidence type="ECO:0000256" key="9">
    <source>
        <dbReference type="ARBA" id="ARBA00046608"/>
    </source>
</evidence>
<protein>
    <recommendedName>
        <fullName evidence="8 10">Phosphate acyltransferase</fullName>
        <ecNumber evidence="8 10">2.3.1.274</ecNumber>
    </recommendedName>
    <alternativeName>
        <fullName evidence="10">Acyl-ACP phosphotransacylase</fullName>
    </alternativeName>
    <alternativeName>
        <fullName evidence="10">Acyl-[acyl-carrier-protein]--phosphate acyltransferase</fullName>
    </alternativeName>
    <alternativeName>
        <fullName evidence="10">Phosphate-acyl-ACP acyltransferase</fullName>
    </alternativeName>
</protein>
<dbReference type="PANTHER" id="PTHR30100:SF1">
    <property type="entry name" value="PHOSPHATE ACYLTRANSFERASE"/>
    <property type="match status" value="1"/>
</dbReference>
<comment type="caution">
    <text evidence="11">The sequence shown here is derived from an EMBL/GenBank/DDBJ whole genome shotgun (WGS) entry which is preliminary data.</text>
</comment>
<evidence type="ECO:0000256" key="4">
    <source>
        <dbReference type="ARBA" id="ARBA00022679"/>
    </source>
</evidence>
<comment type="catalytic activity">
    <reaction evidence="1 10">
        <text>a fatty acyl-[ACP] + phosphate = an acyl phosphate + holo-[ACP]</text>
        <dbReference type="Rhea" id="RHEA:42292"/>
        <dbReference type="Rhea" id="RHEA-COMP:9685"/>
        <dbReference type="Rhea" id="RHEA-COMP:14125"/>
        <dbReference type="ChEBI" id="CHEBI:43474"/>
        <dbReference type="ChEBI" id="CHEBI:59918"/>
        <dbReference type="ChEBI" id="CHEBI:64479"/>
        <dbReference type="ChEBI" id="CHEBI:138651"/>
        <dbReference type="EC" id="2.3.1.274"/>
    </reaction>
</comment>
<proteinExistence type="inferred from homology"/>
<evidence type="ECO:0000256" key="7">
    <source>
        <dbReference type="ARBA" id="ARBA00023264"/>
    </source>
</evidence>
<comment type="subunit">
    <text evidence="9 10">Homodimer. Probably interacts with PlsY.</text>
</comment>
<evidence type="ECO:0000256" key="3">
    <source>
        <dbReference type="ARBA" id="ARBA00022516"/>
    </source>
</evidence>
<evidence type="ECO:0000256" key="1">
    <source>
        <dbReference type="ARBA" id="ARBA00001232"/>
    </source>
</evidence>
<dbReference type="HAMAP" id="MF_00019">
    <property type="entry name" value="PlsX"/>
    <property type="match status" value="1"/>
</dbReference>
<name>A0A0R1U088_9LACO</name>
<dbReference type="RefSeq" id="WP_054651154.1">
    <property type="nucleotide sequence ID" value="NZ_AZFJ01000037.1"/>
</dbReference>
<evidence type="ECO:0000313" key="11">
    <source>
        <dbReference type="EMBL" id="KRL86812.1"/>
    </source>
</evidence>
<dbReference type="OrthoDB" id="9806408at2"/>
<evidence type="ECO:0000256" key="6">
    <source>
        <dbReference type="ARBA" id="ARBA00023209"/>
    </source>
</evidence>
<comment type="function">
    <text evidence="10">Catalyzes the reversible formation of acyl-phosphate (acyl-PO(4)) from acyl-[acyl-carrier-protein] (acyl-ACP). This enzyme utilizes acyl-ACP as fatty acyl donor, but not acyl-CoA.</text>
</comment>
<comment type="pathway">
    <text evidence="10">Lipid metabolism; phospholipid metabolism.</text>
</comment>
<dbReference type="NCBIfam" id="TIGR00182">
    <property type="entry name" value="plsX"/>
    <property type="match status" value="1"/>
</dbReference>
<accession>A0A0R1U088</accession>
<dbReference type="GO" id="GO:0043811">
    <property type="term" value="F:phosphate:acyl-[acyl carrier protein] acyltransferase activity"/>
    <property type="evidence" value="ECO:0007669"/>
    <property type="project" value="UniProtKB-UniRule"/>
</dbReference>
<keyword evidence="6 10" id="KW-0594">Phospholipid biosynthesis</keyword>
<dbReference type="Proteomes" id="UP000051922">
    <property type="component" value="Unassembled WGS sequence"/>
</dbReference>
<dbReference type="UniPathway" id="UPA00085"/>
<dbReference type="Gene3D" id="3.40.718.10">
    <property type="entry name" value="Isopropylmalate Dehydrogenase"/>
    <property type="match status" value="1"/>
</dbReference>
<organism evidence="11 12">
    <name type="scientific">Lacticaseibacillus pantheris DSM 15945 = JCM 12539 = NBRC 106106</name>
    <dbReference type="NCBI Taxonomy" id="1423783"/>
    <lineage>
        <taxon>Bacteria</taxon>
        <taxon>Bacillati</taxon>
        <taxon>Bacillota</taxon>
        <taxon>Bacilli</taxon>
        <taxon>Lactobacillales</taxon>
        <taxon>Lactobacillaceae</taxon>
        <taxon>Lacticaseibacillus</taxon>
    </lineage>
</organism>
<dbReference type="SUPFAM" id="SSF53659">
    <property type="entry name" value="Isocitrate/Isopropylmalate dehydrogenase-like"/>
    <property type="match status" value="1"/>
</dbReference>
<dbReference type="InterPro" id="IPR003664">
    <property type="entry name" value="FA_synthesis"/>
</dbReference>
<keyword evidence="7 10" id="KW-1208">Phospholipid metabolism</keyword>
<dbReference type="EMBL" id="AZFJ01000037">
    <property type="protein sequence ID" value="KRL86812.1"/>
    <property type="molecule type" value="Genomic_DNA"/>
</dbReference>
<evidence type="ECO:0000256" key="5">
    <source>
        <dbReference type="ARBA" id="ARBA00023098"/>
    </source>
</evidence>
<evidence type="ECO:0000256" key="10">
    <source>
        <dbReference type="HAMAP-Rule" id="MF_00019"/>
    </source>
</evidence>
<comment type="similarity">
    <text evidence="10">Belongs to the PlsX family.</text>
</comment>
<comment type="subcellular location">
    <subcellularLocation>
        <location evidence="10">Cytoplasm</location>
    </subcellularLocation>
    <text evidence="10">Associated with the membrane possibly through PlsY.</text>
</comment>
<dbReference type="STRING" id="1423783.FC50_GL000458"/>
<dbReference type="GO" id="GO:0006633">
    <property type="term" value="P:fatty acid biosynthetic process"/>
    <property type="evidence" value="ECO:0007669"/>
    <property type="project" value="UniProtKB-UniRule"/>
</dbReference>
<evidence type="ECO:0000256" key="8">
    <source>
        <dbReference type="ARBA" id="ARBA00024069"/>
    </source>
</evidence>
<keyword evidence="4 10" id="KW-0808">Transferase</keyword>
<dbReference type="Pfam" id="PF02504">
    <property type="entry name" value="FA_synthesis"/>
    <property type="match status" value="1"/>
</dbReference>
<dbReference type="GO" id="GO:0005737">
    <property type="term" value="C:cytoplasm"/>
    <property type="evidence" value="ECO:0007669"/>
    <property type="project" value="UniProtKB-SubCell"/>
</dbReference>
<gene>
    <name evidence="10" type="primary">plsX</name>
    <name evidence="11" type="ORF">FC50_GL000458</name>
</gene>